<dbReference type="SUPFAM" id="SSF56762">
    <property type="entry name" value="HydB/Nqo4-like"/>
    <property type="match status" value="1"/>
</dbReference>
<keyword evidence="1" id="KW-0408">Iron</keyword>
<organism evidence="3 4">
    <name type="scientific">Nonomuraea maritima</name>
    <dbReference type="NCBI Taxonomy" id="683260"/>
    <lineage>
        <taxon>Bacteria</taxon>
        <taxon>Bacillati</taxon>
        <taxon>Actinomycetota</taxon>
        <taxon>Actinomycetes</taxon>
        <taxon>Streptosporangiales</taxon>
        <taxon>Streptosporangiaceae</taxon>
        <taxon>Nonomuraea</taxon>
    </lineage>
</organism>
<keyword evidence="4" id="KW-1185">Reference proteome</keyword>
<keyword evidence="1" id="KW-0533">Nickel</keyword>
<dbReference type="PANTHER" id="PTHR42958">
    <property type="entry name" value="HYDROGENASE-2 LARGE CHAIN"/>
    <property type="match status" value="1"/>
</dbReference>
<feature type="binding site" evidence="1">
    <location>
        <position position="82"/>
    </location>
    <ligand>
        <name>Fe cation</name>
        <dbReference type="ChEBI" id="CHEBI:24875"/>
    </ligand>
</feature>
<dbReference type="STRING" id="683260.SAMN05421874_106287"/>
<evidence type="ECO:0000313" key="4">
    <source>
        <dbReference type="Proteomes" id="UP000198683"/>
    </source>
</evidence>
<feature type="binding site" evidence="1">
    <location>
        <position position="575"/>
    </location>
    <ligand>
        <name>Fe cation</name>
        <dbReference type="ChEBI" id="CHEBI:24875"/>
    </ligand>
</feature>
<dbReference type="GO" id="GO:0016151">
    <property type="term" value="F:nickel cation binding"/>
    <property type="evidence" value="ECO:0007669"/>
    <property type="project" value="InterPro"/>
</dbReference>
<dbReference type="InterPro" id="IPR001501">
    <property type="entry name" value="Ni-dep_hyd_lsu"/>
</dbReference>
<sequence>MTTRTAGRGQKAETARELVEMSWDPITRIIGNLGIYTKIDFKNREVVECKSTSSLFRGYSVFMKGKDPRDAHFITSRICGICGDNHAVCSIYAQNMAYGVKTPPLGEWIINLGEAAEYMFDHTLFQDNLVFVDYCEQMVKETNPSLLRQAENTQAPNAGIHGYRTIADIMRACNPFSGDLYREALQVSRVTREMCCLMEGRHVHPSTLYPGGVGTVATPQVFTDYLVRLLRVLDFVKKAVPMNDDLFDFFYQALPGYEEVGRRRIMLGCWGAFQDPNVVDYDYRTMNEWGRKMFVTPGVIVDGRHVTTNLVDINLGMRILLGSSYYDDWQDETTFVTHDPLGNPVDQRHPWNQTTLPKPQKRDLDGGNYSWVMSPRWFDSRTGDYLALDTGGGPLARLWSTALAGLVDTGTVRATGSSVEMILPKSAALPETRLEWKIPRWANTIERNRARAYFVAYAAAMAVYFVEQAMNEVRAGRTQVFADFDVPDEAIGCGFHEAVRGVLSHHLVISEGKIANYHPYPPTPWNASPRDMYGTPGPYEDAVQGLPIFEENDAESFKGIDIMRTVRSFDPCLPCGVHMYLGGGKVLKQVHSPTFGNGAGG</sequence>
<feature type="region of interest" description="Disordered" evidence="2">
    <location>
        <begin position="341"/>
        <end position="360"/>
    </location>
</feature>
<dbReference type="EMBL" id="FNFB01000006">
    <property type="protein sequence ID" value="SDK29120.1"/>
    <property type="molecule type" value="Genomic_DNA"/>
</dbReference>
<dbReference type="InterPro" id="IPR050867">
    <property type="entry name" value="NiFe/NiFeSe_hydrgnase_LSU"/>
</dbReference>
<feature type="binding site" evidence="1">
    <location>
        <position position="79"/>
    </location>
    <ligand>
        <name>Ni(2+)</name>
        <dbReference type="ChEBI" id="CHEBI:49786"/>
    </ligand>
</feature>
<reference evidence="3 4" key="1">
    <citation type="submission" date="2016-10" db="EMBL/GenBank/DDBJ databases">
        <authorList>
            <person name="de Groot N.N."/>
        </authorList>
    </citation>
    <scope>NUCLEOTIDE SEQUENCE [LARGE SCALE GENOMIC DNA]</scope>
    <source>
        <strain evidence="3 4">CGMCC 4.5681</strain>
    </source>
</reference>
<feature type="binding site" evidence="1">
    <location>
        <position position="572"/>
    </location>
    <ligand>
        <name>Ni(2+)</name>
        <dbReference type="ChEBI" id="CHEBI:49786"/>
    </ligand>
</feature>
<evidence type="ECO:0000256" key="1">
    <source>
        <dbReference type="PIRSR" id="PIRSR601501-1"/>
    </source>
</evidence>
<dbReference type="PANTHER" id="PTHR42958:SF2">
    <property type="entry name" value="UPTAKE HYDROGENASE LARGE SUBUNIT"/>
    <property type="match status" value="1"/>
</dbReference>
<dbReference type="Proteomes" id="UP000198683">
    <property type="component" value="Unassembled WGS sequence"/>
</dbReference>
<accession>A0A1G9AR89</accession>
<keyword evidence="1" id="KW-0460">Magnesium</keyword>
<name>A0A1G9AR89_9ACTN</name>
<comment type="cofactor">
    <cofactor evidence="1">
        <name>Ni(2+)</name>
        <dbReference type="ChEBI" id="CHEBI:49786"/>
    </cofactor>
</comment>
<feature type="binding site" evidence="1">
    <location>
        <position position="578"/>
    </location>
    <ligand>
        <name>Mg(2+)</name>
        <dbReference type="ChEBI" id="CHEBI:18420"/>
    </ligand>
</feature>
<feature type="binding site" evidence="1">
    <location>
        <position position="82"/>
    </location>
    <ligand>
        <name>Ni(2+)</name>
        <dbReference type="ChEBI" id="CHEBI:49786"/>
    </ligand>
</feature>
<proteinExistence type="predicted"/>
<evidence type="ECO:0000313" key="3">
    <source>
        <dbReference type="EMBL" id="SDK29120.1"/>
    </source>
</evidence>
<protein>
    <submittedName>
        <fullName evidence="3">Hydrogenase large subunit</fullName>
    </submittedName>
</protein>
<dbReference type="RefSeq" id="WP_245740237.1">
    <property type="nucleotide sequence ID" value="NZ_FNFB01000006.1"/>
</dbReference>
<dbReference type="Gene3D" id="1.10.645.10">
    <property type="entry name" value="Cytochrome-c3 Hydrogenase, chain B"/>
    <property type="match status" value="1"/>
</dbReference>
<keyword evidence="1" id="KW-0479">Metal-binding</keyword>
<comment type="cofactor">
    <cofactor evidence="1">
        <name>Fe cation</name>
        <dbReference type="ChEBI" id="CHEBI:24875"/>
    </cofactor>
</comment>
<dbReference type="AlphaFoldDB" id="A0A1G9AR89"/>
<dbReference type="Pfam" id="PF00374">
    <property type="entry name" value="NiFeSe_Hases"/>
    <property type="match status" value="2"/>
</dbReference>
<gene>
    <name evidence="3" type="ORF">SAMN05421874_106287</name>
</gene>
<dbReference type="InterPro" id="IPR029014">
    <property type="entry name" value="NiFe-Hase_large"/>
</dbReference>
<evidence type="ECO:0000256" key="2">
    <source>
        <dbReference type="SAM" id="MobiDB-lite"/>
    </source>
</evidence>